<keyword evidence="4" id="KW-1185">Reference proteome</keyword>
<dbReference type="InterPro" id="IPR001763">
    <property type="entry name" value="Rhodanese-like_dom"/>
</dbReference>
<evidence type="ECO:0000256" key="1">
    <source>
        <dbReference type="SAM" id="MobiDB-lite"/>
    </source>
</evidence>
<dbReference type="PROSITE" id="PS51257">
    <property type="entry name" value="PROKAR_LIPOPROTEIN"/>
    <property type="match status" value="1"/>
</dbReference>
<feature type="compositionally biased region" description="Low complexity" evidence="1">
    <location>
        <begin position="36"/>
        <end position="53"/>
    </location>
</feature>
<dbReference type="PROSITE" id="PS50206">
    <property type="entry name" value="RHODANESE_3"/>
    <property type="match status" value="1"/>
</dbReference>
<reference evidence="4" key="1">
    <citation type="journal article" date="2019" name="Int. J. Syst. Evol. Microbiol.">
        <title>The Global Catalogue of Microorganisms (GCM) 10K type strain sequencing project: providing services to taxonomists for standard genome sequencing and annotation.</title>
        <authorList>
            <consortium name="The Broad Institute Genomics Platform"/>
            <consortium name="The Broad Institute Genome Sequencing Center for Infectious Disease"/>
            <person name="Wu L."/>
            <person name="Ma J."/>
        </authorList>
    </citation>
    <scope>NUCLEOTIDE SEQUENCE [LARGE SCALE GENOMIC DNA]</scope>
    <source>
        <strain evidence="4">JCM 11650</strain>
    </source>
</reference>
<dbReference type="RefSeq" id="WP_343903362.1">
    <property type="nucleotide sequence ID" value="NZ_BAAAIS010000001.1"/>
</dbReference>
<dbReference type="InterPro" id="IPR002509">
    <property type="entry name" value="NODB_dom"/>
</dbReference>
<name>A0ABW4PSF2_9MICO</name>
<evidence type="ECO:0000259" key="2">
    <source>
        <dbReference type="PROSITE" id="PS50206"/>
    </source>
</evidence>
<dbReference type="Proteomes" id="UP001597280">
    <property type="component" value="Unassembled WGS sequence"/>
</dbReference>
<accession>A0ABW4PSF2</accession>
<dbReference type="InterPro" id="IPR011330">
    <property type="entry name" value="Glyco_hydro/deAcase_b/a-brl"/>
</dbReference>
<evidence type="ECO:0000313" key="4">
    <source>
        <dbReference type="Proteomes" id="UP001597280"/>
    </source>
</evidence>
<proteinExistence type="predicted"/>
<dbReference type="Gene3D" id="3.20.20.370">
    <property type="entry name" value="Glycoside hydrolase/deacetylase"/>
    <property type="match status" value="1"/>
</dbReference>
<evidence type="ECO:0000313" key="3">
    <source>
        <dbReference type="EMBL" id="MFD1833668.1"/>
    </source>
</evidence>
<dbReference type="Pfam" id="PF01522">
    <property type="entry name" value="Polysacc_deac_1"/>
    <property type="match status" value="1"/>
</dbReference>
<feature type="region of interest" description="Disordered" evidence="1">
    <location>
        <begin position="24"/>
        <end position="53"/>
    </location>
</feature>
<dbReference type="SUPFAM" id="SSF88713">
    <property type="entry name" value="Glycoside hydrolase/deacetylase"/>
    <property type="match status" value="1"/>
</dbReference>
<feature type="domain" description="Rhodanese" evidence="2">
    <location>
        <begin position="363"/>
        <end position="393"/>
    </location>
</feature>
<dbReference type="EMBL" id="JBHUFL010000001">
    <property type="protein sequence ID" value="MFD1833668.1"/>
    <property type="molecule type" value="Genomic_DNA"/>
</dbReference>
<comment type="caution">
    <text evidence="3">The sequence shown here is derived from an EMBL/GenBank/DDBJ whole genome shotgun (WGS) entry which is preliminary data.</text>
</comment>
<organism evidence="3 4">
    <name type="scientific">Brachybacterium rhamnosum</name>
    <dbReference type="NCBI Taxonomy" id="173361"/>
    <lineage>
        <taxon>Bacteria</taxon>
        <taxon>Bacillati</taxon>
        <taxon>Actinomycetota</taxon>
        <taxon>Actinomycetes</taxon>
        <taxon>Micrococcales</taxon>
        <taxon>Dermabacteraceae</taxon>
        <taxon>Brachybacterium</taxon>
    </lineage>
</organism>
<gene>
    <name evidence="3" type="ORF">ACFSDA_01150</name>
</gene>
<protein>
    <submittedName>
        <fullName evidence="3">Polysaccharide deacetylase family protein</fullName>
    </submittedName>
</protein>
<sequence>MGALTRRTLTTSLMVAALAGCTDGSGSAPGSGSDAGGASDSTAAPAAGGAAPDPAAKLATATRQADQFDYDAALDTVDGVDGKDAEDLRTRCHEEKDALVPWPEDEPVSHLFFHSLIVDPSRAFDGDDKEQGYDDYMCTIPEFTAVIERMHEDGYVLISPHDLAEPAEDGTMRPRELLLPEGRTPLVLSQDDVSYYEYMDGDGFAADLHLDADGAVRSRYVDADGTEHEGAYDMAPLLDDYLAANPGFSYRGRKGIIALTGYNGILGYRSSPREYGEDPDALSAARDAAAEVAGALTDSGWEIASHTWGHIDMGEKPLEKVDVDLQRWDEEVGTLVGDTDLLIYPFGADIAGPEQYEEGDVRYRRLRDHGFSYFFTVDGSTLAWQQRHGEYLRQARMNIDGIRLRATAAGEEHVLDPVLDAGAILDPARPGL</sequence>